<dbReference type="GO" id="GO:0003700">
    <property type="term" value="F:DNA-binding transcription factor activity"/>
    <property type="evidence" value="ECO:0007669"/>
    <property type="project" value="TreeGrafter"/>
</dbReference>
<organism evidence="5 6">
    <name type="scientific">Cohnella ginsengisoli</name>
    <dbReference type="NCBI Taxonomy" id="425004"/>
    <lineage>
        <taxon>Bacteria</taxon>
        <taxon>Bacillati</taxon>
        <taxon>Bacillota</taxon>
        <taxon>Bacilli</taxon>
        <taxon>Bacillales</taxon>
        <taxon>Paenibacillaceae</taxon>
        <taxon>Cohnella</taxon>
    </lineage>
</organism>
<dbReference type="EMBL" id="JAPDHZ010000003">
    <property type="protein sequence ID" value="MDG0791858.1"/>
    <property type="molecule type" value="Genomic_DNA"/>
</dbReference>
<evidence type="ECO:0000259" key="4">
    <source>
        <dbReference type="Pfam" id="PF13377"/>
    </source>
</evidence>
<protein>
    <submittedName>
        <fullName evidence="5">Substrate-binding domain-containing protein</fullName>
    </submittedName>
</protein>
<dbReference type="PANTHER" id="PTHR30146:SF154">
    <property type="entry name" value="TRANSCRIPTION REGULATOR, MEMBER OF GALR FAMILY"/>
    <property type="match status" value="1"/>
</dbReference>
<keyword evidence="3" id="KW-0804">Transcription</keyword>
<dbReference type="SUPFAM" id="SSF53822">
    <property type="entry name" value="Periplasmic binding protein-like I"/>
    <property type="match status" value="1"/>
</dbReference>
<keyword evidence="6" id="KW-1185">Reference proteome</keyword>
<feature type="domain" description="Transcriptional regulator LacI/GalR-like sensor" evidence="4">
    <location>
        <begin position="11"/>
        <end position="76"/>
    </location>
</feature>
<dbReference type="GO" id="GO:0000976">
    <property type="term" value="F:transcription cis-regulatory region binding"/>
    <property type="evidence" value="ECO:0007669"/>
    <property type="project" value="TreeGrafter"/>
</dbReference>
<proteinExistence type="predicted"/>
<evidence type="ECO:0000256" key="2">
    <source>
        <dbReference type="ARBA" id="ARBA00023125"/>
    </source>
</evidence>
<dbReference type="AlphaFoldDB" id="A0A9X4KGP4"/>
<accession>A0A9X4KGP4</accession>
<dbReference type="InterPro" id="IPR028082">
    <property type="entry name" value="Peripla_BP_I"/>
</dbReference>
<evidence type="ECO:0000313" key="6">
    <source>
        <dbReference type="Proteomes" id="UP001153387"/>
    </source>
</evidence>
<reference evidence="5 6" key="1">
    <citation type="submission" date="2022-10" db="EMBL/GenBank/DDBJ databases">
        <title>Comparative genomic analysis of Cohnella hashimotonis sp. nov., isolated from the International Space Station.</title>
        <authorList>
            <person name="Simpson A."/>
            <person name="Venkateswaran K."/>
        </authorList>
    </citation>
    <scope>NUCLEOTIDE SEQUENCE [LARGE SCALE GENOMIC DNA]</scope>
    <source>
        <strain evidence="5 6">DSM 18997</strain>
    </source>
</reference>
<gene>
    <name evidence="5" type="ORF">OMP38_14045</name>
</gene>
<dbReference type="InterPro" id="IPR046335">
    <property type="entry name" value="LacI/GalR-like_sensor"/>
</dbReference>
<keyword evidence="1" id="KW-0805">Transcription regulation</keyword>
<evidence type="ECO:0000256" key="3">
    <source>
        <dbReference type="ARBA" id="ARBA00023163"/>
    </source>
</evidence>
<sequence>MRYSRAVCASPQDVAIASIDNIDFAEYATPPLTSVHIPKFEIGWVAAKTLVDVRQNKYPLPVKITLPFELMARQST</sequence>
<dbReference type="Pfam" id="PF13377">
    <property type="entry name" value="Peripla_BP_3"/>
    <property type="match status" value="1"/>
</dbReference>
<keyword evidence="2" id="KW-0238">DNA-binding</keyword>
<name>A0A9X4KGP4_9BACL</name>
<dbReference type="Gene3D" id="3.40.50.2300">
    <property type="match status" value="2"/>
</dbReference>
<evidence type="ECO:0000256" key="1">
    <source>
        <dbReference type="ARBA" id="ARBA00023015"/>
    </source>
</evidence>
<evidence type="ECO:0000313" key="5">
    <source>
        <dbReference type="EMBL" id="MDG0791858.1"/>
    </source>
</evidence>
<dbReference type="RefSeq" id="WP_277566814.1">
    <property type="nucleotide sequence ID" value="NZ_JAPDHZ010000003.1"/>
</dbReference>
<dbReference type="Proteomes" id="UP001153387">
    <property type="component" value="Unassembled WGS sequence"/>
</dbReference>
<dbReference type="PANTHER" id="PTHR30146">
    <property type="entry name" value="LACI-RELATED TRANSCRIPTIONAL REPRESSOR"/>
    <property type="match status" value="1"/>
</dbReference>
<comment type="caution">
    <text evidence="5">The sequence shown here is derived from an EMBL/GenBank/DDBJ whole genome shotgun (WGS) entry which is preliminary data.</text>
</comment>